<feature type="chain" id="PRO_5015579878" description="Peptidase inhibitor family I36" evidence="1">
    <location>
        <begin position="25"/>
        <end position="101"/>
    </location>
</feature>
<comment type="caution">
    <text evidence="2">The sequence shown here is derived from an EMBL/GenBank/DDBJ whole genome shotgun (WGS) entry which is preliminary data.</text>
</comment>
<evidence type="ECO:0000313" key="3">
    <source>
        <dbReference type="Proteomes" id="UP000239203"/>
    </source>
</evidence>
<sequence>MRRTLTAVALAAVGAACLTAPAQASPSACRWTWVYQVSDPAGADTYSRSGQLVDHAKQYDLINVTERGTRYFGTNIGTDVWGGIDPVHLTFTGQSGCFPLG</sequence>
<dbReference type="RefSeq" id="WP_104476630.1">
    <property type="nucleotide sequence ID" value="NZ_CP154825.1"/>
</dbReference>
<feature type="signal peptide" evidence="1">
    <location>
        <begin position="1"/>
        <end position="24"/>
    </location>
</feature>
<gene>
    <name evidence="2" type="ORF">CLV40_101640</name>
</gene>
<evidence type="ECO:0000313" key="2">
    <source>
        <dbReference type="EMBL" id="PPK71450.1"/>
    </source>
</evidence>
<dbReference type="Proteomes" id="UP000239203">
    <property type="component" value="Unassembled WGS sequence"/>
</dbReference>
<accession>A0A2S6H1Z9</accession>
<keyword evidence="3" id="KW-1185">Reference proteome</keyword>
<dbReference type="AlphaFoldDB" id="A0A2S6H1Z9"/>
<proteinExistence type="predicted"/>
<organism evidence="2 3">
    <name type="scientific">Actinokineospora auranticolor</name>
    <dbReference type="NCBI Taxonomy" id="155976"/>
    <lineage>
        <taxon>Bacteria</taxon>
        <taxon>Bacillati</taxon>
        <taxon>Actinomycetota</taxon>
        <taxon>Actinomycetes</taxon>
        <taxon>Pseudonocardiales</taxon>
        <taxon>Pseudonocardiaceae</taxon>
        <taxon>Actinokineospora</taxon>
    </lineage>
</organism>
<evidence type="ECO:0008006" key="4">
    <source>
        <dbReference type="Google" id="ProtNLM"/>
    </source>
</evidence>
<evidence type="ECO:0000256" key="1">
    <source>
        <dbReference type="SAM" id="SignalP"/>
    </source>
</evidence>
<dbReference type="PROSITE" id="PS51257">
    <property type="entry name" value="PROKAR_LIPOPROTEIN"/>
    <property type="match status" value="1"/>
</dbReference>
<protein>
    <recommendedName>
        <fullName evidence="4">Peptidase inhibitor family I36</fullName>
    </recommendedName>
</protein>
<dbReference type="EMBL" id="PTIX01000001">
    <property type="protein sequence ID" value="PPK71450.1"/>
    <property type="molecule type" value="Genomic_DNA"/>
</dbReference>
<name>A0A2S6H1Z9_9PSEU</name>
<keyword evidence="1" id="KW-0732">Signal</keyword>
<reference evidence="2 3" key="1">
    <citation type="submission" date="2018-02" db="EMBL/GenBank/DDBJ databases">
        <title>Genomic Encyclopedia of Archaeal and Bacterial Type Strains, Phase II (KMG-II): from individual species to whole genera.</title>
        <authorList>
            <person name="Goeker M."/>
        </authorList>
    </citation>
    <scope>NUCLEOTIDE SEQUENCE [LARGE SCALE GENOMIC DNA]</scope>
    <source>
        <strain evidence="2 3">YU 961-1</strain>
    </source>
</reference>
<dbReference type="OrthoDB" id="3373764at2"/>